<gene>
    <name evidence="1" type="ORF">N7456_007919</name>
</gene>
<dbReference type="EMBL" id="JAPQKH010000005">
    <property type="protein sequence ID" value="KAJ5097198.1"/>
    <property type="molecule type" value="Genomic_DNA"/>
</dbReference>
<sequence>MASTNALIQDPFMDAAAGEILSKLLVDLGRYLVKKLWELFAPSHVSERSPQHDIQAEINALRAEFEPRTRRLEAQRQMDRDVIISLIYRIDALESQ</sequence>
<comment type="caution">
    <text evidence="1">The sequence shown here is derived from an EMBL/GenBank/DDBJ whole genome shotgun (WGS) entry which is preliminary data.</text>
</comment>
<reference evidence="1" key="1">
    <citation type="submission" date="2022-11" db="EMBL/GenBank/DDBJ databases">
        <authorList>
            <person name="Petersen C."/>
        </authorList>
    </citation>
    <scope>NUCLEOTIDE SEQUENCE</scope>
    <source>
        <strain evidence="1">IBT 30069</strain>
    </source>
</reference>
<evidence type="ECO:0000313" key="2">
    <source>
        <dbReference type="Proteomes" id="UP001149165"/>
    </source>
</evidence>
<name>A0A9W9K8Q4_9EURO</name>
<protein>
    <submittedName>
        <fullName evidence="1">Uncharacterized protein</fullName>
    </submittedName>
</protein>
<dbReference type="AlphaFoldDB" id="A0A9W9K8Q4"/>
<accession>A0A9W9K8Q4</accession>
<reference evidence="1" key="2">
    <citation type="journal article" date="2023" name="IMA Fungus">
        <title>Comparative genomic study of the Penicillium genus elucidates a diverse pangenome and 15 lateral gene transfer events.</title>
        <authorList>
            <person name="Petersen C."/>
            <person name="Sorensen T."/>
            <person name="Nielsen M.R."/>
            <person name="Sondergaard T.E."/>
            <person name="Sorensen J.L."/>
            <person name="Fitzpatrick D.A."/>
            <person name="Frisvad J.C."/>
            <person name="Nielsen K.L."/>
        </authorList>
    </citation>
    <scope>NUCLEOTIDE SEQUENCE</scope>
    <source>
        <strain evidence="1">IBT 30069</strain>
    </source>
</reference>
<keyword evidence="2" id="KW-1185">Reference proteome</keyword>
<dbReference type="Proteomes" id="UP001149165">
    <property type="component" value="Unassembled WGS sequence"/>
</dbReference>
<evidence type="ECO:0000313" key="1">
    <source>
        <dbReference type="EMBL" id="KAJ5097198.1"/>
    </source>
</evidence>
<proteinExistence type="predicted"/>
<organism evidence="1 2">
    <name type="scientific">Penicillium angulare</name>
    <dbReference type="NCBI Taxonomy" id="116970"/>
    <lineage>
        <taxon>Eukaryota</taxon>
        <taxon>Fungi</taxon>
        <taxon>Dikarya</taxon>
        <taxon>Ascomycota</taxon>
        <taxon>Pezizomycotina</taxon>
        <taxon>Eurotiomycetes</taxon>
        <taxon>Eurotiomycetidae</taxon>
        <taxon>Eurotiales</taxon>
        <taxon>Aspergillaceae</taxon>
        <taxon>Penicillium</taxon>
    </lineage>
</organism>